<protein>
    <submittedName>
        <fullName evidence="4">Tyrosine-protein kinase YwqD</fullName>
        <ecNumber evidence="4">2.7.10.2</ecNumber>
    </submittedName>
</protein>
<dbReference type="CDD" id="cd05387">
    <property type="entry name" value="BY-kinase"/>
    <property type="match status" value="1"/>
</dbReference>
<dbReference type="InterPro" id="IPR005702">
    <property type="entry name" value="Wzc-like_C"/>
</dbReference>
<gene>
    <name evidence="4" type="primary">ywqD</name>
    <name evidence="4" type="ORF">RIdsm_04366</name>
</gene>
<dbReference type="GO" id="GO:0004715">
    <property type="term" value="F:non-membrane spanning protein tyrosine kinase activity"/>
    <property type="evidence" value="ECO:0007669"/>
    <property type="project" value="UniProtKB-EC"/>
</dbReference>
<proteinExistence type="predicted"/>
<keyword evidence="1" id="KW-0547">Nucleotide-binding</keyword>
<dbReference type="InterPro" id="IPR050445">
    <property type="entry name" value="Bact_polysacc_biosynth/exp"/>
</dbReference>
<reference evidence="4 5" key="1">
    <citation type="submission" date="2018-08" db="EMBL/GenBank/DDBJ databases">
        <title>Genetic Globetrotter - A new plasmid hitch-hiking vast phylogenetic and geographic distances.</title>
        <authorList>
            <person name="Vollmers J."/>
            <person name="Petersen J."/>
        </authorList>
    </citation>
    <scope>NUCLEOTIDE SEQUENCE [LARGE SCALE GENOMIC DNA]</scope>
    <source>
        <strain evidence="4 5">DSM 26383</strain>
    </source>
</reference>
<keyword evidence="4" id="KW-0808">Transferase</keyword>
<dbReference type="Gene3D" id="3.40.50.300">
    <property type="entry name" value="P-loop containing nucleotide triphosphate hydrolases"/>
    <property type="match status" value="1"/>
</dbReference>
<dbReference type="EC" id="2.7.10.2" evidence="4"/>
<evidence type="ECO:0000256" key="1">
    <source>
        <dbReference type="ARBA" id="ARBA00022741"/>
    </source>
</evidence>
<evidence type="ECO:0000256" key="3">
    <source>
        <dbReference type="SAM" id="MobiDB-lite"/>
    </source>
</evidence>
<dbReference type="Proteomes" id="UP000325785">
    <property type="component" value="Chromosome"/>
</dbReference>
<dbReference type="AlphaFoldDB" id="A0A5P3AJV3"/>
<name>A0A5P3AJV3_9RHOB</name>
<evidence type="ECO:0000313" key="4">
    <source>
        <dbReference type="EMBL" id="QEW28535.1"/>
    </source>
</evidence>
<organism evidence="4 5">
    <name type="scientific">Roseovarius indicus</name>
    <dbReference type="NCBI Taxonomy" id="540747"/>
    <lineage>
        <taxon>Bacteria</taxon>
        <taxon>Pseudomonadati</taxon>
        <taxon>Pseudomonadota</taxon>
        <taxon>Alphaproteobacteria</taxon>
        <taxon>Rhodobacterales</taxon>
        <taxon>Roseobacteraceae</taxon>
        <taxon>Roseovarius</taxon>
    </lineage>
</organism>
<dbReference type="PANTHER" id="PTHR32309:SF31">
    <property type="entry name" value="CAPSULAR EXOPOLYSACCHARIDE FAMILY"/>
    <property type="match status" value="1"/>
</dbReference>
<sequence>MFERYEVSFDWAKSDGPTGELKPGSGRGSDADLPFDRKLKHSLLGAAAVGAGAEPVVLPGQGASARPSAAVPEDEFEADDEPMTQTGTDLLELGSWQILKPAWRGHQSAAQKLRGQSERVKHATDGLRTQLLQTMKSHGIGRVAVTSPTSGCGTTYTTLNLALSMAAIPDVTTVLLDLNQRAPGLGDALGHKPVQSMADLLRGKVSYCDYLERYGDNLAVGLNSEVPPNPAELLQSQSTADVLDEITGALTPDVILCDTPPMLEYDDVMAFLPQVDGVLLVVDGTKTVAQDIAQCQKMLDGRAPLLGVVLNRGRLPRKKARRR</sequence>
<evidence type="ECO:0000256" key="2">
    <source>
        <dbReference type="ARBA" id="ARBA00022840"/>
    </source>
</evidence>
<evidence type="ECO:0000313" key="5">
    <source>
        <dbReference type="Proteomes" id="UP000325785"/>
    </source>
</evidence>
<dbReference type="RefSeq" id="WP_057821190.1">
    <property type="nucleotide sequence ID" value="NZ_CAXRJZ010000016.1"/>
</dbReference>
<dbReference type="SUPFAM" id="SSF52540">
    <property type="entry name" value="P-loop containing nucleoside triphosphate hydrolases"/>
    <property type="match status" value="1"/>
</dbReference>
<feature type="region of interest" description="Disordered" evidence="3">
    <location>
        <begin position="1"/>
        <end position="34"/>
    </location>
</feature>
<dbReference type="InterPro" id="IPR027417">
    <property type="entry name" value="P-loop_NTPase"/>
</dbReference>
<dbReference type="OrthoDB" id="9775724at2"/>
<accession>A0A5P3AJV3</accession>
<dbReference type="KEGG" id="rid:RIdsm_04366"/>
<feature type="region of interest" description="Disordered" evidence="3">
    <location>
        <begin position="59"/>
        <end position="82"/>
    </location>
</feature>
<dbReference type="EMBL" id="CP031598">
    <property type="protein sequence ID" value="QEW28535.1"/>
    <property type="molecule type" value="Genomic_DNA"/>
</dbReference>
<feature type="compositionally biased region" description="Acidic residues" evidence="3">
    <location>
        <begin position="72"/>
        <end position="82"/>
    </location>
</feature>
<dbReference type="PANTHER" id="PTHR32309">
    <property type="entry name" value="TYROSINE-PROTEIN KINASE"/>
    <property type="match status" value="1"/>
</dbReference>
<keyword evidence="4" id="KW-0418">Kinase</keyword>
<keyword evidence="2" id="KW-0067">ATP-binding</keyword>